<comment type="caution">
    <text evidence="3">The sequence shown here is derived from an EMBL/GenBank/DDBJ whole genome shotgun (WGS) entry which is preliminary data.</text>
</comment>
<evidence type="ECO:0000313" key="3">
    <source>
        <dbReference type="EMBL" id="MCW3806961.1"/>
    </source>
</evidence>
<dbReference type="EMBL" id="JAPDPI010000034">
    <property type="protein sequence ID" value="MCW3806961.1"/>
    <property type="molecule type" value="Genomic_DNA"/>
</dbReference>
<gene>
    <name evidence="3" type="ORF">OM074_15095</name>
</gene>
<dbReference type="AlphaFoldDB" id="A0AAE3MG45"/>
<dbReference type="RefSeq" id="WP_301200906.1">
    <property type="nucleotide sequence ID" value="NZ_JAPDPI010000034.1"/>
</dbReference>
<dbReference type="InterPro" id="IPR020915">
    <property type="entry name" value="UPF0311"/>
</dbReference>
<name>A0AAE3MG45_9BACT</name>
<accession>A0AAE3MG45</accession>
<feature type="chain" id="PRO_5042022500" description="UPF0311 protein OM074_15095" evidence="2">
    <location>
        <begin position="32"/>
        <end position="191"/>
    </location>
</feature>
<keyword evidence="2" id="KW-0732">Signal</keyword>
<evidence type="ECO:0000256" key="1">
    <source>
        <dbReference type="HAMAP-Rule" id="MF_00775"/>
    </source>
</evidence>
<dbReference type="Proteomes" id="UP001207408">
    <property type="component" value="Unassembled WGS sequence"/>
</dbReference>
<proteinExistence type="inferred from homology"/>
<sequence length="191" mass="21226">MTIVKQMVHLKTKVVLLLILVALALQSTAFAQDSTGLDKIDTYVDFKAEFMWEAKVTIGEAIQIGESKYGSRQVIPITGGTFKGPKIKGDVLPAGEDWQLVRPDGDVEFNARYMLKTDDGVVIQVINQALFHLSKSKGKEIPYLKSVLNFEAPVNSPYEYLNHAIFLGTIQVPKLEPGEIPYVVISVYKLL</sequence>
<keyword evidence="4" id="KW-1185">Reference proteome</keyword>
<protein>
    <recommendedName>
        <fullName evidence="1">UPF0311 protein OM074_15095</fullName>
    </recommendedName>
</protein>
<organism evidence="3 4">
    <name type="scientific">Plebeiibacterium marinum</name>
    <dbReference type="NCBI Taxonomy" id="2992111"/>
    <lineage>
        <taxon>Bacteria</taxon>
        <taxon>Pseudomonadati</taxon>
        <taxon>Bacteroidota</taxon>
        <taxon>Bacteroidia</taxon>
        <taxon>Marinilabiliales</taxon>
        <taxon>Marinilabiliaceae</taxon>
        <taxon>Plebeiibacterium</taxon>
    </lineage>
</organism>
<dbReference type="Pfam" id="PF11578">
    <property type="entry name" value="DUF3237"/>
    <property type="match status" value="1"/>
</dbReference>
<evidence type="ECO:0000256" key="2">
    <source>
        <dbReference type="SAM" id="SignalP"/>
    </source>
</evidence>
<feature type="signal peptide" evidence="2">
    <location>
        <begin position="1"/>
        <end position="31"/>
    </location>
</feature>
<dbReference type="HAMAP" id="MF_00775">
    <property type="entry name" value="UPF0311"/>
    <property type="match status" value="1"/>
</dbReference>
<evidence type="ECO:0000313" key="4">
    <source>
        <dbReference type="Proteomes" id="UP001207408"/>
    </source>
</evidence>
<reference evidence="3" key="1">
    <citation type="submission" date="2022-10" db="EMBL/GenBank/DDBJ databases">
        <authorList>
            <person name="Yu W.X."/>
        </authorList>
    </citation>
    <scope>NUCLEOTIDE SEQUENCE</scope>
    <source>
        <strain evidence="3">D04</strain>
    </source>
</reference>
<dbReference type="PANTHER" id="PTHR37315">
    <property type="entry name" value="UPF0311 PROTEIN BLR7842"/>
    <property type="match status" value="1"/>
</dbReference>
<dbReference type="PANTHER" id="PTHR37315:SF1">
    <property type="entry name" value="UPF0311 PROTEIN BLR7842"/>
    <property type="match status" value="1"/>
</dbReference>
<dbReference type="Gene3D" id="2.40.160.20">
    <property type="match status" value="1"/>
</dbReference>
<comment type="similarity">
    <text evidence="1">Belongs to the UPF0311 family.</text>
</comment>